<sequence>MGMARMVEGGMSTLMDPGYELQAQGEGGLEEPLVEVTQRRENLGLVVQDGSGMARPDGDTGCEDERVVVVNPLKYGVRVRLVLVKGINRVILLKGVMVVRCMKGIRKLRISDSASSSEVMPREADMVVELTNVKGRRWKRRARERLDEDSVMAPDGVSGKQTGSDLSEEVVAPEKIRRTDTEIKVFLWCASLNWIPTLVNLEAKRVPMEAYCPLCRKEAKTTLHALWGCSLLKPLRKSNSRWAVCAGKVGMSFLDIIVAAKARLKLEDFVLLCVVMWHAWFRLAKDYHALKEGEASLLALTSFKPAWIREVEDSYYMDLKAATVILKLLIGSQVIQDFTFKDGILRKDGVIYVGSYGNFRRKLAEEVHSSVMGGHSGVKGKVAYCLLLPPGAQIHPVFHVSQLKAQIGDRIAPNPQLLHAGLDEQLLMQPVAILDRKLIKRNNKGEVQYLVQWSTTSLEDATWEDAEMIRRSFLSFDP</sequence>
<dbReference type="InterPro" id="IPR016197">
    <property type="entry name" value="Chromo-like_dom_sf"/>
</dbReference>
<proteinExistence type="predicted"/>
<name>A0ABQ8I5R4_9ROSI</name>
<dbReference type="Gene3D" id="2.40.50.40">
    <property type="match status" value="1"/>
</dbReference>
<evidence type="ECO:0000313" key="2">
    <source>
        <dbReference type="EMBL" id="KAH7571981.1"/>
    </source>
</evidence>
<dbReference type="InterPro" id="IPR023780">
    <property type="entry name" value="Chromo_domain"/>
</dbReference>
<feature type="domain" description="Chromo" evidence="1">
    <location>
        <begin position="432"/>
        <end position="478"/>
    </location>
</feature>
<organism evidence="2 3">
    <name type="scientific">Xanthoceras sorbifolium</name>
    <dbReference type="NCBI Taxonomy" id="99658"/>
    <lineage>
        <taxon>Eukaryota</taxon>
        <taxon>Viridiplantae</taxon>
        <taxon>Streptophyta</taxon>
        <taxon>Embryophyta</taxon>
        <taxon>Tracheophyta</taxon>
        <taxon>Spermatophyta</taxon>
        <taxon>Magnoliopsida</taxon>
        <taxon>eudicotyledons</taxon>
        <taxon>Gunneridae</taxon>
        <taxon>Pentapetalae</taxon>
        <taxon>rosids</taxon>
        <taxon>malvids</taxon>
        <taxon>Sapindales</taxon>
        <taxon>Sapindaceae</taxon>
        <taxon>Xanthoceroideae</taxon>
        <taxon>Xanthoceras</taxon>
    </lineage>
</organism>
<dbReference type="PROSITE" id="PS50013">
    <property type="entry name" value="CHROMO_2"/>
    <property type="match status" value="1"/>
</dbReference>
<dbReference type="SUPFAM" id="SSF54160">
    <property type="entry name" value="Chromo domain-like"/>
    <property type="match status" value="1"/>
</dbReference>
<dbReference type="Pfam" id="PF00385">
    <property type="entry name" value="Chromo"/>
    <property type="match status" value="1"/>
</dbReference>
<reference evidence="2 3" key="1">
    <citation type="submission" date="2021-02" db="EMBL/GenBank/DDBJ databases">
        <title>Plant Genome Project.</title>
        <authorList>
            <person name="Zhang R.-G."/>
        </authorList>
    </citation>
    <scope>NUCLEOTIDE SEQUENCE [LARGE SCALE GENOMIC DNA]</scope>
    <source>
        <tissue evidence="2">Leaves</tissue>
    </source>
</reference>
<accession>A0ABQ8I5R4</accession>
<dbReference type="InterPro" id="IPR000953">
    <property type="entry name" value="Chromo/chromo_shadow_dom"/>
</dbReference>
<dbReference type="Proteomes" id="UP000827721">
    <property type="component" value="Unassembled WGS sequence"/>
</dbReference>
<protein>
    <recommendedName>
        <fullName evidence="1">Chromo domain-containing protein</fullName>
    </recommendedName>
</protein>
<dbReference type="EMBL" id="JAFEMO010000004">
    <property type="protein sequence ID" value="KAH7571981.1"/>
    <property type="molecule type" value="Genomic_DNA"/>
</dbReference>
<keyword evidence="3" id="KW-1185">Reference proteome</keyword>
<evidence type="ECO:0000259" key="1">
    <source>
        <dbReference type="PROSITE" id="PS50013"/>
    </source>
</evidence>
<comment type="caution">
    <text evidence="2">The sequence shown here is derived from an EMBL/GenBank/DDBJ whole genome shotgun (WGS) entry which is preliminary data.</text>
</comment>
<evidence type="ECO:0000313" key="3">
    <source>
        <dbReference type="Proteomes" id="UP000827721"/>
    </source>
</evidence>
<gene>
    <name evidence="2" type="ORF">JRO89_XS04G0178700</name>
</gene>